<keyword evidence="4" id="KW-1185">Reference proteome</keyword>
<feature type="transmembrane region" description="Helical" evidence="2">
    <location>
        <begin position="75"/>
        <end position="104"/>
    </location>
</feature>
<comment type="caution">
    <text evidence="3">The sequence shown here is derived from an EMBL/GenBank/DDBJ whole genome shotgun (WGS) entry which is preliminary data.</text>
</comment>
<gene>
    <name evidence="3" type="ORF">P3G67_02140</name>
</gene>
<sequence length="164" mass="17311">MSCRRQRAQAILRLAFAGVLTGAVTAELPADRAASQFSVLSAYVVIAVVVALCLRRPHGRAGTTAMTVVMGLVDVVALVTLQLLSQGSALLVLALVLLPLLAAFNSRPTVTALIIVLDTAAYAIAAAVNSRVHDQLRHPQAIVPRPSPRRPGHRQQDAPSDGDR</sequence>
<dbReference type="EMBL" id="JARJBC010000001">
    <property type="protein sequence ID" value="MDF3288051.1"/>
    <property type="molecule type" value="Genomic_DNA"/>
</dbReference>
<dbReference type="Proteomes" id="UP001216579">
    <property type="component" value="Unassembled WGS sequence"/>
</dbReference>
<evidence type="ECO:0000313" key="3">
    <source>
        <dbReference type="EMBL" id="MDF3288051.1"/>
    </source>
</evidence>
<evidence type="ECO:0000313" key="4">
    <source>
        <dbReference type="Proteomes" id="UP001216579"/>
    </source>
</evidence>
<keyword evidence="2" id="KW-1133">Transmembrane helix</keyword>
<evidence type="ECO:0008006" key="5">
    <source>
        <dbReference type="Google" id="ProtNLM"/>
    </source>
</evidence>
<feature type="transmembrane region" description="Helical" evidence="2">
    <location>
        <begin position="110"/>
        <end position="128"/>
    </location>
</feature>
<feature type="region of interest" description="Disordered" evidence="1">
    <location>
        <begin position="140"/>
        <end position="164"/>
    </location>
</feature>
<keyword evidence="2" id="KW-0472">Membrane</keyword>
<evidence type="ECO:0000256" key="1">
    <source>
        <dbReference type="SAM" id="MobiDB-lite"/>
    </source>
</evidence>
<accession>A0ABT5ZEF2</accession>
<protein>
    <recommendedName>
        <fullName evidence="5">Sensor histidine kinase</fullName>
    </recommendedName>
</protein>
<proteinExistence type="predicted"/>
<evidence type="ECO:0000256" key="2">
    <source>
        <dbReference type="SAM" id="Phobius"/>
    </source>
</evidence>
<feature type="transmembrane region" description="Helical" evidence="2">
    <location>
        <begin position="36"/>
        <end position="54"/>
    </location>
</feature>
<reference evidence="3 4" key="1">
    <citation type="submission" date="2023-03" db="EMBL/GenBank/DDBJ databases">
        <title>Draft genome sequence of Streptomyces sp. RB6PN23 isolated from peat swamp forest in Thailand.</title>
        <authorList>
            <person name="Klaysubun C."/>
            <person name="Duangmal K."/>
        </authorList>
    </citation>
    <scope>NUCLEOTIDE SEQUENCE [LARGE SCALE GENOMIC DNA]</scope>
    <source>
        <strain evidence="3 4">RB6PN23</strain>
    </source>
</reference>
<keyword evidence="2" id="KW-0812">Transmembrane</keyword>
<organism evidence="3 4">
    <name type="scientific">Streptomyces silvisoli</name>
    <dbReference type="NCBI Taxonomy" id="3034235"/>
    <lineage>
        <taxon>Bacteria</taxon>
        <taxon>Bacillati</taxon>
        <taxon>Actinomycetota</taxon>
        <taxon>Actinomycetes</taxon>
        <taxon>Kitasatosporales</taxon>
        <taxon>Streptomycetaceae</taxon>
        <taxon>Streptomyces</taxon>
    </lineage>
</organism>
<dbReference type="RefSeq" id="WP_276091900.1">
    <property type="nucleotide sequence ID" value="NZ_JARJBC010000001.1"/>
</dbReference>
<name>A0ABT5ZEF2_9ACTN</name>